<dbReference type="GO" id="GO:0005525">
    <property type="term" value="F:GTP binding"/>
    <property type="evidence" value="ECO:0007669"/>
    <property type="project" value="InterPro"/>
</dbReference>
<name>A0A8B8DNF7_CRAVI</name>
<dbReference type="Proteomes" id="UP000694844">
    <property type="component" value="Chromosome 4"/>
</dbReference>
<gene>
    <name evidence="7 8" type="primary">LOC111128125</name>
</gene>
<proteinExistence type="inferred from homology"/>
<sequence length="239" mass="27552">MSGRRTGGKPSPEYNIVLLGDLGVGKSALTVKYITRRFIMEYDPCIEDTYTKHEDIDGQELLIHVMDTSDKEDSDPQRYLRWADAFMVVYSITNRESFQTVRKYLETIAQFIKAVGKELPVAIVGNKIDLERYRQISKEEGAGLAAEFECLFFETTAAEEFEYVEDVFHSLVHEIQRERGEKHIHFQPLFITEEKFQSAQRGGRPKSPRSPADRKDDKTGSKKNSSSFKLFNKSFKIFN</sequence>
<dbReference type="GeneID" id="111128125"/>
<evidence type="ECO:0000313" key="7">
    <source>
        <dbReference type="RefSeq" id="XP_022329294.1"/>
    </source>
</evidence>
<dbReference type="InterPro" id="IPR005225">
    <property type="entry name" value="Small_GTP-bd"/>
</dbReference>
<dbReference type="InterPro" id="IPR001806">
    <property type="entry name" value="Small_GTPase"/>
</dbReference>
<dbReference type="Pfam" id="PF00071">
    <property type="entry name" value="Ras"/>
    <property type="match status" value="1"/>
</dbReference>
<dbReference type="SMART" id="SM00175">
    <property type="entry name" value="RAB"/>
    <property type="match status" value="1"/>
</dbReference>
<evidence type="ECO:0000313" key="8">
    <source>
        <dbReference type="RefSeq" id="XP_022329295.1"/>
    </source>
</evidence>
<dbReference type="OrthoDB" id="18798at2759"/>
<dbReference type="SMART" id="SM00173">
    <property type="entry name" value="RAS"/>
    <property type="match status" value="1"/>
</dbReference>
<dbReference type="PROSITE" id="PS51419">
    <property type="entry name" value="RAB"/>
    <property type="match status" value="1"/>
</dbReference>
<evidence type="ECO:0000256" key="1">
    <source>
        <dbReference type="ARBA" id="ARBA00008344"/>
    </source>
</evidence>
<evidence type="ECO:0000256" key="5">
    <source>
        <dbReference type="SAM" id="MobiDB-lite"/>
    </source>
</evidence>
<dbReference type="PRINTS" id="PR00449">
    <property type="entry name" value="RASTRNSFRMNG"/>
</dbReference>
<organism evidence="6 8">
    <name type="scientific">Crassostrea virginica</name>
    <name type="common">Eastern oyster</name>
    <dbReference type="NCBI Taxonomy" id="6565"/>
    <lineage>
        <taxon>Eukaryota</taxon>
        <taxon>Metazoa</taxon>
        <taxon>Spiralia</taxon>
        <taxon>Lophotrochozoa</taxon>
        <taxon>Mollusca</taxon>
        <taxon>Bivalvia</taxon>
        <taxon>Autobranchia</taxon>
        <taxon>Pteriomorphia</taxon>
        <taxon>Ostreida</taxon>
        <taxon>Ostreoidea</taxon>
        <taxon>Ostreidae</taxon>
        <taxon>Crassostrea</taxon>
    </lineage>
</organism>
<dbReference type="AlphaFoldDB" id="A0A8B8DNF7"/>
<dbReference type="SMART" id="SM00174">
    <property type="entry name" value="RHO"/>
    <property type="match status" value="1"/>
</dbReference>
<dbReference type="KEGG" id="cvn:111128125"/>
<dbReference type="PANTHER" id="PTHR45704">
    <property type="entry name" value="RAS-LIKE FAMILY MEMBER 11"/>
    <property type="match status" value="1"/>
</dbReference>
<keyword evidence="6" id="KW-1185">Reference proteome</keyword>
<evidence type="ECO:0000256" key="4">
    <source>
        <dbReference type="ARBA" id="ARBA00048098"/>
    </source>
</evidence>
<protein>
    <recommendedName>
        <fullName evidence="2">small monomeric GTPase</fullName>
        <ecNumber evidence="2">3.6.5.2</ecNumber>
    </recommendedName>
</protein>
<dbReference type="InterPro" id="IPR027417">
    <property type="entry name" value="P-loop_NTPase"/>
</dbReference>
<reference evidence="7 8" key="1">
    <citation type="submission" date="2025-04" db="UniProtKB">
        <authorList>
            <consortium name="RefSeq"/>
        </authorList>
    </citation>
    <scope>IDENTIFICATION</scope>
    <source>
        <tissue evidence="7 8">Whole sample</tissue>
    </source>
</reference>
<evidence type="ECO:0000313" key="6">
    <source>
        <dbReference type="Proteomes" id="UP000694844"/>
    </source>
</evidence>
<dbReference type="RefSeq" id="XP_022329295.1">
    <property type="nucleotide sequence ID" value="XM_022473587.1"/>
</dbReference>
<dbReference type="RefSeq" id="XP_022329294.1">
    <property type="nucleotide sequence ID" value="XM_022473586.1"/>
</dbReference>
<feature type="compositionally biased region" description="Basic and acidic residues" evidence="5">
    <location>
        <begin position="211"/>
        <end position="220"/>
    </location>
</feature>
<dbReference type="PROSITE" id="PS51420">
    <property type="entry name" value="RHO"/>
    <property type="match status" value="1"/>
</dbReference>
<feature type="compositionally biased region" description="Low complexity" evidence="5">
    <location>
        <begin position="222"/>
        <end position="239"/>
    </location>
</feature>
<dbReference type="Gene3D" id="3.40.50.300">
    <property type="entry name" value="P-loop containing nucleotide triphosphate hydrolases"/>
    <property type="match status" value="1"/>
</dbReference>
<comment type="catalytic activity">
    <reaction evidence="4">
        <text>GTP + H2O = GDP + phosphate + H(+)</text>
        <dbReference type="Rhea" id="RHEA:19669"/>
        <dbReference type="ChEBI" id="CHEBI:15377"/>
        <dbReference type="ChEBI" id="CHEBI:15378"/>
        <dbReference type="ChEBI" id="CHEBI:37565"/>
        <dbReference type="ChEBI" id="CHEBI:43474"/>
        <dbReference type="ChEBI" id="CHEBI:58189"/>
        <dbReference type="EC" id="3.6.5.2"/>
    </reaction>
</comment>
<dbReference type="GO" id="GO:0003925">
    <property type="term" value="F:G protein activity"/>
    <property type="evidence" value="ECO:0007669"/>
    <property type="project" value="UniProtKB-EC"/>
</dbReference>
<dbReference type="InterPro" id="IPR051065">
    <property type="entry name" value="Ras-related_GTPase"/>
</dbReference>
<evidence type="ECO:0000256" key="3">
    <source>
        <dbReference type="ARBA" id="ARBA00022801"/>
    </source>
</evidence>
<feature type="region of interest" description="Disordered" evidence="5">
    <location>
        <begin position="196"/>
        <end position="239"/>
    </location>
</feature>
<comment type="similarity">
    <text evidence="1">Belongs to the small GTPase superfamily. Ras family.</text>
</comment>
<accession>A0A8B8DNF7</accession>
<evidence type="ECO:0000256" key="2">
    <source>
        <dbReference type="ARBA" id="ARBA00011984"/>
    </source>
</evidence>
<dbReference type="NCBIfam" id="TIGR00231">
    <property type="entry name" value="small_GTP"/>
    <property type="match status" value="1"/>
</dbReference>
<dbReference type="SUPFAM" id="SSF52540">
    <property type="entry name" value="P-loop containing nucleoside triphosphate hydrolases"/>
    <property type="match status" value="1"/>
</dbReference>
<keyword evidence="3" id="KW-0378">Hydrolase</keyword>
<dbReference type="PROSITE" id="PS51421">
    <property type="entry name" value="RAS"/>
    <property type="match status" value="1"/>
</dbReference>
<dbReference type="EC" id="3.6.5.2" evidence="2"/>